<dbReference type="EMBL" id="BAAASZ010000050">
    <property type="protein sequence ID" value="GAA2463916.1"/>
    <property type="molecule type" value="Genomic_DNA"/>
</dbReference>
<dbReference type="Pfam" id="PF14025">
    <property type="entry name" value="DUF4241"/>
    <property type="match status" value="1"/>
</dbReference>
<keyword evidence="2" id="KW-1185">Reference proteome</keyword>
<dbReference type="RefSeq" id="WP_344328373.1">
    <property type="nucleotide sequence ID" value="NZ_BAAASZ010000050.1"/>
</dbReference>
<protein>
    <submittedName>
        <fullName evidence="1">DUF4241 domain-containing protein</fullName>
    </submittedName>
</protein>
<evidence type="ECO:0000313" key="2">
    <source>
        <dbReference type="Proteomes" id="UP001501638"/>
    </source>
</evidence>
<dbReference type="InterPro" id="IPR025335">
    <property type="entry name" value="DUF4241"/>
</dbReference>
<sequence>MIFDSLDVSYGEMWGSYRGMTHPDPISRALAARKHAAGMDYAVLLSAREQPLALVERWPRGMWRVYLFDDRSWRMQMIDLKPHSTGMLLARWNTRWQFSNEQEYSSDKWDVQETTTVSADGQVEVKSEFAGPRGASTEPLHARTSGPSSVPVRRFAAPVESFLCPVPEFGDWQVFAPFLAQQGHEPATTVVLNDASVNEGSGPLRATGIEQLFSPGACDTPDGPAVVEPVDAGVLRITSGQLVVSDPGWIGETPRTVAVPSGEFPVTLSLLRTARGVNVAAAKVTFLDIPPREWEMALRPDEDLGLLGEGQFYGVGVDTGTAAFMDATRTVLEDQLDEDLFIPLDSDSHFSVELPGPEPEPNLIAFRAGQGDGAYPVWIGRTDDGQVGCVVVDFQLHSADGGK</sequence>
<proteinExistence type="predicted"/>
<evidence type="ECO:0000313" key="1">
    <source>
        <dbReference type="EMBL" id="GAA2463916.1"/>
    </source>
</evidence>
<gene>
    <name evidence="1" type="ORF">GCM10010405_55330</name>
</gene>
<name>A0ABN3KJS0_9ACTN</name>
<dbReference type="Proteomes" id="UP001501638">
    <property type="component" value="Unassembled WGS sequence"/>
</dbReference>
<reference evidence="1 2" key="1">
    <citation type="journal article" date="2019" name="Int. J. Syst. Evol. Microbiol.">
        <title>The Global Catalogue of Microorganisms (GCM) 10K type strain sequencing project: providing services to taxonomists for standard genome sequencing and annotation.</title>
        <authorList>
            <consortium name="The Broad Institute Genomics Platform"/>
            <consortium name="The Broad Institute Genome Sequencing Center for Infectious Disease"/>
            <person name="Wu L."/>
            <person name="Ma J."/>
        </authorList>
    </citation>
    <scope>NUCLEOTIDE SEQUENCE [LARGE SCALE GENOMIC DNA]</scope>
    <source>
        <strain evidence="1 2">JCM 6305</strain>
    </source>
</reference>
<organism evidence="1 2">
    <name type="scientific">Streptomyces macrosporus</name>
    <dbReference type="NCBI Taxonomy" id="44032"/>
    <lineage>
        <taxon>Bacteria</taxon>
        <taxon>Bacillati</taxon>
        <taxon>Actinomycetota</taxon>
        <taxon>Actinomycetes</taxon>
        <taxon>Kitasatosporales</taxon>
        <taxon>Streptomycetaceae</taxon>
        <taxon>Streptomyces</taxon>
    </lineage>
</organism>
<comment type="caution">
    <text evidence="1">The sequence shown here is derived from an EMBL/GenBank/DDBJ whole genome shotgun (WGS) entry which is preliminary data.</text>
</comment>
<accession>A0ABN3KJS0</accession>